<keyword evidence="9" id="KW-1185">Reference proteome</keyword>
<evidence type="ECO:0000256" key="3">
    <source>
        <dbReference type="ARBA" id="ARBA00022692"/>
    </source>
</evidence>
<feature type="domain" description="Citrate transporter-like" evidence="7">
    <location>
        <begin position="14"/>
        <end position="305"/>
    </location>
</feature>
<dbReference type="InterPro" id="IPR004680">
    <property type="entry name" value="Cit_transptr-like_dom"/>
</dbReference>
<feature type="transmembrane region" description="Helical" evidence="6">
    <location>
        <begin position="286"/>
        <end position="309"/>
    </location>
</feature>
<dbReference type="PANTHER" id="PTHR43568:SF1">
    <property type="entry name" value="P PROTEIN"/>
    <property type="match status" value="1"/>
</dbReference>
<accession>A0ABT2V349</accession>
<dbReference type="EMBL" id="JAOQJF010000049">
    <property type="protein sequence ID" value="MCU6801310.1"/>
    <property type="molecule type" value="Genomic_DNA"/>
</dbReference>
<evidence type="ECO:0000256" key="2">
    <source>
        <dbReference type="ARBA" id="ARBA00022448"/>
    </source>
</evidence>
<comment type="subcellular location">
    <subcellularLocation>
        <location evidence="1">Membrane</location>
        <topology evidence="1">Multi-pass membrane protein</topology>
    </subcellularLocation>
</comment>
<evidence type="ECO:0000313" key="8">
    <source>
        <dbReference type="EMBL" id="MCU6801310.1"/>
    </source>
</evidence>
<gene>
    <name evidence="8" type="ORF">OCV69_15500</name>
</gene>
<dbReference type="Pfam" id="PF03600">
    <property type="entry name" value="CitMHS"/>
    <property type="match status" value="1"/>
</dbReference>
<dbReference type="PANTHER" id="PTHR43568">
    <property type="entry name" value="P PROTEIN"/>
    <property type="match status" value="1"/>
</dbReference>
<feature type="transmembrane region" description="Helical" evidence="6">
    <location>
        <begin position="82"/>
        <end position="108"/>
    </location>
</feature>
<dbReference type="RefSeq" id="WP_158360208.1">
    <property type="nucleotide sequence ID" value="NZ_JAOQJF010000049.1"/>
</dbReference>
<sequence>MKRILSFLKKDAVLTAAWTLAILSMAAVPPSIRYISYLDLHTLGLLFCLMATMAGLQAMGFFHQMGESLLMRIHSLRQLEMLLVLLCFFSSMFITNDVALITFVPFAIELLKMIRREDRLIPVVVLQTIAANLGSMATPIGNPQNLYLYSHYHLGMGTFLQIMLPFALLSLLLILLALLRGKNQPLSFGLSEMQTVPGAAPFCRKSLLSYLLMFLLCLGAVGKWIPIPLLLLAVVCLGLFADRAIFSKVDYSLLITFAGFFIFIGNMKQIPWISSLFQQLITGNELLCSVAVSQVISNVPAALLLSGFTDQGASLLIGTNLGGLGTLIASMASLISYKYVARDFPGLKGKYLAHFTAMNVLFLAILLLAAAAAPQSGLLS</sequence>
<organism evidence="8 9">
    <name type="scientific">Alitiscatomonas aceti</name>
    <dbReference type="NCBI Taxonomy" id="2981724"/>
    <lineage>
        <taxon>Bacteria</taxon>
        <taxon>Bacillati</taxon>
        <taxon>Bacillota</taxon>
        <taxon>Clostridia</taxon>
        <taxon>Lachnospirales</taxon>
        <taxon>Lachnospiraceae</taxon>
        <taxon>Alitiscatomonas</taxon>
    </lineage>
</organism>
<evidence type="ECO:0000313" key="9">
    <source>
        <dbReference type="Proteomes" id="UP001652395"/>
    </source>
</evidence>
<evidence type="ECO:0000256" key="5">
    <source>
        <dbReference type="ARBA" id="ARBA00023136"/>
    </source>
</evidence>
<feature type="transmembrane region" description="Helical" evidence="6">
    <location>
        <begin position="42"/>
        <end position="62"/>
    </location>
</feature>
<name>A0ABT2V349_9FIRM</name>
<keyword evidence="5 6" id="KW-0472">Membrane</keyword>
<keyword evidence="3 6" id="KW-0812">Transmembrane</keyword>
<feature type="transmembrane region" description="Helical" evidence="6">
    <location>
        <begin position="246"/>
        <end position="265"/>
    </location>
</feature>
<keyword evidence="2" id="KW-0813">Transport</keyword>
<evidence type="ECO:0000259" key="7">
    <source>
        <dbReference type="Pfam" id="PF03600"/>
    </source>
</evidence>
<evidence type="ECO:0000256" key="6">
    <source>
        <dbReference type="SAM" id="Phobius"/>
    </source>
</evidence>
<feature type="transmembrane region" description="Helical" evidence="6">
    <location>
        <begin position="210"/>
        <end position="240"/>
    </location>
</feature>
<feature type="transmembrane region" description="Helical" evidence="6">
    <location>
        <begin position="352"/>
        <end position="373"/>
    </location>
</feature>
<dbReference type="Proteomes" id="UP001652395">
    <property type="component" value="Unassembled WGS sequence"/>
</dbReference>
<dbReference type="InterPro" id="IPR051475">
    <property type="entry name" value="Diverse_Ion_Transporter"/>
</dbReference>
<feature type="transmembrane region" description="Helical" evidence="6">
    <location>
        <begin position="158"/>
        <end position="179"/>
    </location>
</feature>
<keyword evidence="4 6" id="KW-1133">Transmembrane helix</keyword>
<evidence type="ECO:0000256" key="1">
    <source>
        <dbReference type="ARBA" id="ARBA00004141"/>
    </source>
</evidence>
<proteinExistence type="predicted"/>
<feature type="transmembrane region" description="Helical" evidence="6">
    <location>
        <begin position="321"/>
        <end position="340"/>
    </location>
</feature>
<reference evidence="8 9" key="1">
    <citation type="journal article" date="2021" name="ISME Commun">
        <title>Automated analysis of genomic sequences facilitates high-throughput and comprehensive description of bacteria.</title>
        <authorList>
            <person name="Hitch T.C.A."/>
        </authorList>
    </citation>
    <scope>NUCLEOTIDE SEQUENCE [LARGE SCALE GENOMIC DNA]</scope>
    <source>
        <strain evidence="9">f_CCE</strain>
    </source>
</reference>
<protein>
    <submittedName>
        <fullName evidence="8">SLC13 family permease</fullName>
    </submittedName>
</protein>
<evidence type="ECO:0000256" key="4">
    <source>
        <dbReference type="ARBA" id="ARBA00022989"/>
    </source>
</evidence>
<comment type="caution">
    <text evidence="8">The sequence shown here is derived from an EMBL/GenBank/DDBJ whole genome shotgun (WGS) entry which is preliminary data.</text>
</comment>